<dbReference type="EMBL" id="BSNX01000074">
    <property type="protein sequence ID" value="GLQ75551.1"/>
    <property type="molecule type" value="Genomic_DNA"/>
</dbReference>
<dbReference type="AlphaFoldDB" id="A0AAV5NY15"/>
<sequence>MPRLVLVRGLPGSGKSTYAKSLSIHHVEADMYFVNKHGTYQFNPHKLHQAHRWCQGQTEQLLKNGQDVVVSNTFVEHWEMAPYLEMATYFNVDVEVVVCTGNFTSIHDVPKSTIKKMKFKWQD</sequence>
<dbReference type="PANTHER" id="PTHR13308">
    <property type="entry name" value="NEDD4-BINDING PROTEIN 2-LIKE 1"/>
    <property type="match status" value="1"/>
</dbReference>
<organism evidence="1 2">
    <name type="scientific">Vibrio penaeicida</name>
    <dbReference type="NCBI Taxonomy" id="104609"/>
    <lineage>
        <taxon>Bacteria</taxon>
        <taxon>Pseudomonadati</taxon>
        <taxon>Pseudomonadota</taxon>
        <taxon>Gammaproteobacteria</taxon>
        <taxon>Vibrionales</taxon>
        <taxon>Vibrionaceae</taxon>
        <taxon>Vibrio</taxon>
    </lineage>
</organism>
<reference evidence="2" key="1">
    <citation type="journal article" date="2019" name="Int. J. Syst. Evol. Microbiol.">
        <title>The Global Catalogue of Microorganisms (GCM) 10K type strain sequencing project: providing services to taxonomists for standard genome sequencing and annotation.</title>
        <authorList>
            <consortium name="The Broad Institute Genomics Platform"/>
            <consortium name="The Broad Institute Genome Sequencing Center for Infectious Disease"/>
            <person name="Wu L."/>
            <person name="Ma J."/>
        </authorList>
    </citation>
    <scope>NUCLEOTIDE SEQUENCE [LARGE SCALE GENOMIC DNA]</scope>
    <source>
        <strain evidence="2">NBRC 15640</strain>
    </source>
</reference>
<protein>
    <submittedName>
        <fullName evidence="1">ATPase AAA</fullName>
    </submittedName>
</protein>
<dbReference type="Gene3D" id="3.40.50.300">
    <property type="entry name" value="P-loop containing nucleotide triphosphate hydrolases"/>
    <property type="match status" value="1"/>
</dbReference>
<evidence type="ECO:0000313" key="1">
    <source>
        <dbReference type="EMBL" id="GLQ75551.1"/>
    </source>
</evidence>
<comment type="caution">
    <text evidence="1">The sequence shown here is derived from an EMBL/GenBank/DDBJ whole genome shotgun (WGS) entry which is preliminary data.</text>
</comment>
<dbReference type="Proteomes" id="UP001156690">
    <property type="component" value="Unassembled WGS sequence"/>
</dbReference>
<accession>A0AAV5NY15</accession>
<dbReference type="PANTHER" id="PTHR13308:SF40">
    <property type="entry name" value="NEDD4-BINDING PROTEIN 2-LIKE 1"/>
    <property type="match status" value="1"/>
</dbReference>
<evidence type="ECO:0000313" key="2">
    <source>
        <dbReference type="Proteomes" id="UP001156690"/>
    </source>
</evidence>
<dbReference type="Pfam" id="PF13671">
    <property type="entry name" value="AAA_33"/>
    <property type="match status" value="1"/>
</dbReference>
<name>A0AAV5NY15_9VIBR</name>
<dbReference type="InterPro" id="IPR027417">
    <property type="entry name" value="P-loop_NTPase"/>
</dbReference>
<proteinExistence type="predicted"/>
<dbReference type="RefSeq" id="WP_224055415.1">
    <property type="nucleotide sequence ID" value="NZ_AP025144.1"/>
</dbReference>
<dbReference type="SUPFAM" id="SSF52540">
    <property type="entry name" value="P-loop containing nucleoside triphosphate hydrolases"/>
    <property type="match status" value="1"/>
</dbReference>
<keyword evidence="2" id="KW-1185">Reference proteome</keyword>
<gene>
    <name evidence="1" type="ORF">GCM10007932_49130</name>
</gene>
<dbReference type="InterPro" id="IPR026302">
    <property type="entry name" value="NEDD4-bd_p2"/>
</dbReference>